<evidence type="ECO:0000256" key="1">
    <source>
        <dbReference type="SAM" id="MobiDB-lite"/>
    </source>
</evidence>
<organism evidence="2">
    <name type="scientific">uncultured Pleomorphomonas sp</name>
    <dbReference type="NCBI Taxonomy" id="442121"/>
    <lineage>
        <taxon>Bacteria</taxon>
        <taxon>Pseudomonadati</taxon>
        <taxon>Pseudomonadota</taxon>
        <taxon>Alphaproteobacteria</taxon>
        <taxon>Hyphomicrobiales</taxon>
        <taxon>Pleomorphomonadaceae</taxon>
        <taxon>Pleomorphomonas</taxon>
        <taxon>environmental samples</taxon>
    </lineage>
</organism>
<dbReference type="AlphaFoldDB" id="A0A212LLF9"/>
<evidence type="ECO:0000313" key="2">
    <source>
        <dbReference type="EMBL" id="SCM78229.1"/>
    </source>
</evidence>
<protein>
    <submittedName>
        <fullName evidence="2">Uncharacterized protein</fullName>
    </submittedName>
</protein>
<proteinExistence type="predicted"/>
<feature type="compositionally biased region" description="Basic and acidic residues" evidence="1">
    <location>
        <begin position="1"/>
        <end position="17"/>
    </location>
</feature>
<accession>A0A212LLF9</accession>
<gene>
    <name evidence="2" type="ORF">KL86PLE_70012</name>
</gene>
<feature type="compositionally biased region" description="Basic residues" evidence="1">
    <location>
        <begin position="19"/>
        <end position="44"/>
    </location>
</feature>
<sequence length="217" mass="24574">MECRLRRPRQQGKDAGGRRQGRHRGAAHRAGRPLHAYPRPRSRHQQGVQEQGRCRQVPQLAGHARRHGDLRQGRRLAGAQRRRGGEGQRRAARPRQARPICRRLRLRHAWRHGGQGAAGLRAAGQGVHRLLGRRQVDRRRAHRRQDRHGRAAEALMPGSVQGPRHSGREFLMPLMQMGNSRNNARMRQHLRALAGLSGRRRPGRRCSSSGGCGRLDS</sequence>
<dbReference type="EMBL" id="FMJD01000011">
    <property type="protein sequence ID" value="SCM78229.1"/>
    <property type="molecule type" value="Genomic_DNA"/>
</dbReference>
<feature type="region of interest" description="Disordered" evidence="1">
    <location>
        <begin position="1"/>
        <end position="98"/>
    </location>
</feature>
<feature type="region of interest" description="Disordered" evidence="1">
    <location>
        <begin position="196"/>
        <end position="217"/>
    </location>
</feature>
<name>A0A212LLF9_9HYPH</name>
<reference evidence="2" key="1">
    <citation type="submission" date="2016-08" db="EMBL/GenBank/DDBJ databases">
        <authorList>
            <person name="Seilhamer J.J."/>
        </authorList>
    </citation>
    <scope>NUCLEOTIDE SEQUENCE</scope>
    <source>
        <strain evidence="2">86</strain>
    </source>
</reference>